<gene>
    <name evidence="16" type="ORF">M9458_007141</name>
</gene>
<comment type="catalytic activity">
    <reaction evidence="13">
        <text>N(4)-{beta-D-GlcNAc-(1-&gt;2)-[beta-D-GlcNAc-(1-&gt;4)]-alpha-D-Man-(1-&gt;3)-[beta-D-GlcNAc-(1-&gt;2)-alpha-D-Man-(1-&gt;6)]-beta-D-Man-(1-&gt;4)-beta-D-GlcNAc-(1-&gt;4)-beta-D-GlcNAc}-L-asparaginyl-[protein] + UDP-N-acetyl-alpha-D-glucosamine = N(4)-{beta-D-GlcNAc-(1-&gt;2)-[beta-D-GlcNAc-(1-&gt;4)]-alpha-D-Man-(1-&gt;3)-[beta-D-GlcNAc-(1-&gt;2)-[beta-D-GlcNAc-(1-&gt;6)]-alpha-D-Man-(1-&gt;6)]-beta-D-Man-(1-&gt;4)-beta-D-GlcNAc-(1-&gt;4)-beta-D-GlcNAc}-L-asparaginyl-[protein] + UDP + H(+)</text>
        <dbReference type="Rhea" id="RHEA:16921"/>
        <dbReference type="Rhea" id="RHEA-COMP:14374"/>
        <dbReference type="Rhea" id="RHEA-COMP:14377"/>
        <dbReference type="ChEBI" id="CHEBI:15378"/>
        <dbReference type="ChEBI" id="CHEBI:57705"/>
        <dbReference type="ChEBI" id="CHEBI:58223"/>
        <dbReference type="ChEBI" id="CHEBI:139507"/>
        <dbReference type="ChEBI" id="CHEBI:139510"/>
        <dbReference type="EC" id="2.4.1.155"/>
    </reaction>
</comment>
<keyword evidence="5" id="KW-0328">Glycosyltransferase</keyword>
<proteinExistence type="inferred from homology"/>
<keyword evidence="11" id="KW-0472">Membrane</keyword>
<evidence type="ECO:0000259" key="15">
    <source>
        <dbReference type="Pfam" id="PF15024"/>
    </source>
</evidence>
<feature type="non-terminal residue" evidence="16">
    <location>
        <position position="91"/>
    </location>
</feature>
<evidence type="ECO:0000256" key="2">
    <source>
        <dbReference type="ARBA" id="ARBA00004922"/>
    </source>
</evidence>
<evidence type="ECO:0000256" key="5">
    <source>
        <dbReference type="ARBA" id="ARBA00022676"/>
    </source>
</evidence>
<dbReference type="PANTHER" id="PTHR15075:SF6">
    <property type="entry name" value="ALPHA-1,6-MANNOSYLGLYCOPROTEIN 6-BETA-N-ACETYLGLUCOSAMINYLTRANSFERASE B"/>
    <property type="match status" value="1"/>
</dbReference>
<dbReference type="Proteomes" id="UP001529510">
    <property type="component" value="Unassembled WGS sequence"/>
</dbReference>
<evidence type="ECO:0000256" key="4">
    <source>
        <dbReference type="ARBA" id="ARBA00012671"/>
    </source>
</evidence>
<accession>A0ABD0RKY8</accession>
<comment type="similarity">
    <text evidence="3">Belongs to the glycosyltransferase 18 family.</text>
</comment>
<sequence length="91" mass="9980">DFCRRISPFPKANESRSWPGNPPSPFLQLPNSTALIWAPNITAPACWPPLGALRLFLSPEDSSCVKTCQDAGLICEPAYFPFINNVEAFNG</sequence>
<comment type="caution">
    <text evidence="16">The sequence shown here is derived from an EMBL/GenBank/DDBJ whole genome shotgun (WGS) entry which is preliminary data.</text>
</comment>
<dbReference type="InterPro" id="IPR026116">
    <property type="entry name" value="GT18_cat"/>
</dbReference>
<evidence type="ECO:0000313" key="16">
    <source>
        <dbReference type="EMBL" id="KAL0198601.1"/>
    </source>
</evidence>
<comment type="subcellular location">
    <subcellularLocation>
        <location evidence="1">Golgi apparatus membrane</location>
        <topology evidence="1">Single-pass type II membrane protein</topology>
    </subcellularLocation>
</comment>
<dbReference type="EMBL" id="JAMKFB020000003">
    <property type="protein sequence ID" value="KAL0198601.1"/>
    <property type="molecule type" value="Genomic_DNA"/>
</dbReference>
<keyword evidence="6" id="KW-0808">Transferase</keyword>
<evidence type="ECO:0000256" key="12">
    <source>
        <dbReference type="ARBA" id="ARBA00023180"/>
    </source>
</evidence>
<reference evidence="16 17" key="1">
    <citation type="submission" date="2024-05" db="EMBL/GenBank/DDBJ databases">
        <title>Genome sequencing and assembly of Indian major carp, Cirrhinus mrigala (Hamilton, 1822).</title>
        <authorList>
            <person name="Mohindra V."/>
            <person name="Chowdhury L.M."/>
            <person name="Lal K."/>
            <person name="Jena J.K."/>
        </authorList>
    </citation>
    <scope>NUCLEOTIDE SEQUENCE [LARGE SCALE GENOMIC DNA]</scope>
    <source>
        <strain evidence="16">CM1030</strain>
        <tissue evidence="16">Blood</tissue>
    </source>
</reference>
<evidence type="ECO:0000256" key="11">
    <source>
        <dbReference type="ARBA" id="ARBA00023136"/>
    </source>
</evidence>
<dbReference type="PANTHER" id="PTHR15075">
    <property type="entry name" value="ALPHA-MANNOSIDE BETA-1,6-N-ACETYLGLUCOSAMINYLTRANSFERASE"/>
    <property type="match status" value="1"/>
</dbReference>
<keyword evidence="10" id="KW-0333">Golgi apparatus</keyword>
<keyword evidence="8" id="KW-0735">Signal-anchor</keyword>
<feature type="region of interest" description="Disordered" evidence="14">
    <location>
        <begin position="1"/>
        <end position="23"/>
    </location>
</feature>
<keyword evidence="12" id="KW-0325">Glycoprotein</keyword>
<evidence type="ECO:0000256" key="9">
    <source>
        <dbReference type="ARBA" id="ARBA00022989"/>
    </source>
</evidence>
<evidence type="ECO:0000256" key="6">
    <source>
        <dbReference type="ARBA" id="ARBA00022679"/>
    </source>
</evidence>
<keyword evidence="9" id="KW-1133">Transmembrane helix</keyword>
<evidence type="ECO:0000256" key="13">
    <source>
        <dbReference type="ARBA" id="ARBA00048243"/>
    </source>
</evidence>
<dbReference type="GO" id="GO:0000139">
    <property type="term" value="C:Golgi membrane"/>
    <property type="evidence" value="ECO:0007669"/>
    <property type="project" value="UniProtKB-SubCell"/>
</dbReference>
<dbReference type="GO" id="GO:0030144">
    <property type="term" value="F:alpha-1,6-mannosylglycoprotein 6-beta-N-acetylglucosaminyltransferase activity"/>
    <property type="evidence" value="ECO:0007669"/>
    <property type="project" value="UniProtKB-EC"/>
</dbReference>
<evidence type="ECO:0000256" key="10">
    <source>
        <dbReference type="ARBA" id="ARBA00023034"/>
    </source>
</evidence>
<evidence type="ECO:0000256" key="3">
    <source>
        <dbReference type="ARBA" id="ARBA00007477"/>
    </source>
</evidence>
<evidence type="ECO:0000256" key="7">
    <source>
        <dbReference type="ARBA" id="ARBA00022692"/>
    </source>
</evidence>
<feature type="domain" description="Glycosyltransferase family 18 catalytic" evidence="15">
    <location>
        <begin position="42"/>
        <end position="89"/>
    </location>
</feature>
<feature type="non-terminal residue" evidence="16">
    <location>
        <position position="1"/>
    </location>
</feature>
<organism evidence="16 17">
    <name type="scientific">Cirrhinus mrigala</name>
    <name type="common">Mrigala</name>
    <dbReference type="NCBI Taxonomy" id="683832"/>
    <lineage>
        <taxon>Eukaryota</taxon>
        <taxon>Metazoa</taxon>
        <taxon>Chordata</taxon>
        <taxon>Craniata</taxon>
        <taxon>Vertebrata</taxon>
        <taxon>Euteleostomi</taxon>
        <taxon>Actinopterygii</taxon>
        <taxon>Neopterygii</taxon>
        <taxon>Teleostei</taxon>
        <taxon>Ostariophysi</taxon>
        <taxon>Cypriniformes</taxon>
        <taxon>Cyprinidae</taxon>
        <taxon>Labeoninae</taxon>
        <taxon>Labeonini</taxon>
        <taxon>Cirrhinus</taxon>
    </lineage>
</organism>
<keyword evidence="7" id="KW-0812">Transmembrane</keyword>
<dbReference type="Pfam" id="PF15024">
    <property type="entry name" value="Glyco_transf_18"/>
    <property type="match status" value="1"/>
</dbReference>
<comment type="pathway">
    <text evidence="2">Protein modification; protein glycosylation.</text>
</comment>
<evidence type="ECO:0000313" key="17">
    <source>
        <dbReference type="Proteomes" id="UP001529510"/>
    </source>
</evidence>
<evidence type="ECO:0000256" key="8">
    <source>
        <dbReference type="ARBA" id="ARBA00022968"/>
    </source>
</evidence>
<dbReference type="EC" id="2.4.1.155" evidence="4"/>
<evidence type="ECO:0000256" key="1">
    <source>
        <dbReference type="ARBA" id="ARBA00004323"/>
    </source>
</evidence>
<name>A0ABD0RKY8_CIRMR</name>
<dbReference type="InterPro" id="IPR052105">
    <property type="entry name" value="MGAT5_Glycosyltransferase"/>
</dbReference>
<evidence type="ECO:0000256" key="14">
    <source>
        <dbReference type="SAM" id="MobiDB-lite"/>
    </source>
</evidence>
<protein>
    <recommendedName>
        <fullName evidence="4">alpha-1,6-mannosyl-glycoprotein 6-beta-N-acetylglucosaminyltransferase</fullName>
        <ecNumber evidence="4">2.4.1.155</ecNumber>
    </recommendedName>
</protein>
<keyword evidence="17" id="KW-1185">Reference proteome</keyword>
<dbReference type="AlphaFoldDB" id="A0ABD0RKY8"/>